<comment type="caution">
    <text evidence="2">The sequence shown here is derived from an EMBL/GenBank/DDBJ whole genome shotgun (WGS) entry which is preliminary data.</text>
</comment>
<keyword evidence="1" id="KW-0812">Transmembrane</keyword>
<keyword evidence="1" id="KW-1133">Transmembrane helix</keyword>
<feature type="transmembrane region" description="Helical" evidence="1">
    <location>
        <begin position="30"/>
        <end position="51"/>
    </location>
</feature>
<sequence>MGYDMLLILTVYCAVAGVVLILAGTVRASAILLLAGFCCLLGAMILGALAYEYDDNPDNDHHHDHKEE</sequence>
<name>A0ABS6WH81_9BIFI</name>
<evidence type="ECO:0000313" key="3">
    <source>
        <dbReference type="Proteomes" id="UP000700815"/>
    </source>
</evidence>
<keyword evidence="3" id="KW-1185">Reference proteome</keyword>
<protein>
    <submittedName>
        <fullName evidence="2">Uncharacterized protein</fullName>
    </submittedName>
</protein>
<accession>A0ABS6WH81</accession>
<dbReference type="Proteomes" id="UP000700815">
    <property type="component" value="Unassembled WGS sequence"/>
</dbReference>
<dbReference type="RefSeq" id="WP_219059356.1">
    <property type="nucleotide sequence ID" value="NZ_JAHBBH010000039.1"/>
</dbReference>
<dbReference type="EMBL" id="JAHBBH010000039">
    <property type="protein sequence ID" value="MBW3093380.1"/>
    <property type="molecule type" value="Genomic_DNA"/>
</dbReference>
<keyword evidence="1" id="KW-0472">Membrane</keyword>
<reference evidence="2 3" key="1">
    <citation type="submission" date="2021-05" db="EMBL/GenBank/DDBJ databases">
        <title>Phylogenetic classification of ten novel species belonging to the genus Bifidobacterium comprising B. colchicus sp. nov., B. abeli sp. nov., B. bicoloris sp. nov., B. guerezis sp. nov., B. rosaliae sp. nov., B. santillanensis sp. nov., B. argentati sp. nov., B. amazzoni sp. nov., B. pluviali sp. nov., and B. pinnaculum sp. nov.</title>
        <authorList>
            <person name="Lugli G.A."/>
            <person name="Ruiz Garcia L."/>
            <person name="Margolles A."/>
            <person name="Ventura M."/>
        </authorList>
    </citation>
    <scope>NUCLEOTIDE SEQUENCE [LARGE SCALE GENOMIC DNA]</scope>
    <source>
        <strain evidence="2 3">82T10</strain>
    </source>
</reference>
<proteinExistence type="predicted"/>
<evidence type="ECO:0000256" key="1">
    <source>
        <dbReference type="SAM" id="Phobius"/>
    </source>
</evidence>
<gene>
    <name evidence="2" type="ORF">KIH79_10705</name>
</gene>
<evidence type="ECO:0000313" key="2">
    <source>
        <dbReference type="EMBL" id="MBW3093380.1"/>
    </source>
</evidence>
<organism evidence="2 3">
    <name type="scientific">Bifidobacterium miconis</name>
    <dbReference type="NCBI Taxonomy" id="2834435"/>
    <lineage>
        <taxon>Bacteria</taxon>
        <taxon>Bacillati</taxon>
        <taxon>Actinomycetota</taxon>
        <taxon>Actinomycetes</taxon>
        <taxon>Bifidobacteriales</taxon>
        <taxon>Bifidobacteriaceae</taxon>
        <taxon>Bifidobacterium</taxon>
    </lineage>
</organism>
<feature type="transmembrane region" description="Helical" evidence="1">
    <location>
        <begin position="6"/>
        <end position="23"/>
    </location>
</feature>